<evidence type="ECO:0000313" key="2">
    <source>
        <dbReference type="EMBL" id="CAI4211821.1"/>
    </source>
</evidence>
<accession>A0A9P1GWZ9</accession>
<protein>
    <submittedName>
        <fullName evidence="2">Uncharacterized protein</fullName>
    </submittedName>
</protein>
<feature type="compositionally biased region" description="Acidic residues" evidence="1">
    <location>
        <begin position="10"/>
        <end position="20"/>
    </location>
</feature>
<feature type="region of interest" description="Disordered" evidence="1">
    <location>
        <begin position="1"/>
        <end position="20"/>
    </location>
</feature>
<evidence type="ECO:0000256" key="1">
    <source>
        <dbReference type="SAM" id="MobiDB-lite"/>
    </source>
</evidence>
<organism evidence="2 3">
    <name type="scientific">Parascedosporium putredinis</name>
    <dbReference type="NCBI Taxonomy" id="1442378"/>
    <lineage>
        <taxon>Eukaryota</taxon>
        <taxon>Fungi</taxon>
        <taxon>Dikarya</taxon>
        <taxon>Ascomycota</taxon>
        <taxon>Pezizomycotina</taxon>
        <taxon>Sordariomycetes</taxon>
        <taxon>Hypocreomycetidae</taxon>
        <taxon>Microascales</taxon>
        <taxon>Microascaceae</taxon>
        <taxon>Parascedosporium</taxon>
    </lineage>
</organism>
<reference evidence="2" key="1">
    <citation type="submission" date="2022-11" db="EMBL/GenBank/DDBJ databases">
        <authorList>
            <person name="Scott C."/>
            <person name="Bruce N."/>
        </authorList>
    </citation>
    <scope>NUCLEOTIDE SEQUENCE</scope>
</reference>
<proteinExistence type="predicted"/>
<name>A0A9P1GWZ9_9PEZI</name>
<dbReference type="EMBL" id="CALLCH030000003">
    <property type="protein sequence ID" value="CAI4211821.1"/>
    <property type="molecule type" value="Genomic_DNA"/>
</dbReference>
<dbReference type="AlphaFoldDB" id="A0A9P1GWZ9"/>
<keyword evidence="3" id="KW-1185">Reference proteome</keyword>
<sequence length="87" mass="9452">MLGDGHAEEVEVADDSEDEDVMTVAEELVLEPSVVEDRRAVPRFTAEWIVVGSGPADIMTSGTLKESRLPVLTLPARSPLLAHPRFP</sequence>
<gene>
    <name evidence="2" type="ORF">PPNO1_LOCUS1595</name>
</gene>
<dbReference type="Proteomes" id="UP000838763">
    <property type="component" value="Unassembled WGS sequence"/>
</dbReference>
<comment type="caution">
    <text evidence="2">The sequence shown here is derived from an EMBL/GenBank/DDBJ whole genome shotgun (WGS) entry which is preliminary data.</text>
</comment>
<evidence type="ECO:0000313" key="3">
    <source>
        <dbReference type="Proteomes" id="UP000838763"/>
    </source>
</evidence>